<reference evidence="1" key="1">
    <citation type="submission" date="2022-07" db="EMBL/GenBank/DDBJ databases">
        <title>Phylogenomic reconstructions and comparative analyses of Kickxellomycotina fungi.</title>
        <authorList>
            <person name="Reynolds N.K."/>
            <person name="Stajich J.E."/>
            <person name="Barry K."/>
            <person name="Grigoriev I.V."/>
            <person name="Crous P."/>
            <person name="Smith M.E."/>
        </authorList>
    </citation>
    <scope>NUCLEOTIDE SEQUENCE</scope>
    <source>
        <strain evidence="1">NRRL 5244</strain>
    </source>
</reference>
<gene>
    <name evidence="1" type="ORF">FBU59_003371</name>
</gene>
<comment type="caution">
    <text evidence="1">The sequence shown here is derived from an EMBL/GenBank/DDBJ whole genome shotgun (WGS) entry which is preliminary data.</text>
</comment>
<name>A0ACC1J8H6_9FUNG</name>
<organism evidence="1 2">
    <name type="scientific">Linderina macrospora</name>
    <dbReference type="NCBI Taxonomy" id="4868"/>
    <lineage>
        <taxon>Eukaryota</taxon>
        <taxon>Fungi</taxon>
        <taxon>Fungi incertae sedis</taxon>
        <taxon>Zoopagomycota</taxon>
        <taxon>Kickxellomycotina</taxon>
        <taxon>Kickxellomycetes</taxon>
        <taxon>Kickxellales</taxon>
        <taxon>Kickxellaceae</taxon>
        <taxon>Linderina</taxon>
    </lineage>
</organism>
<evidence type="ECO:0000313" key="1">
    <source>
        <dbReference type="EMBL" id="KAJ1941876.1"/>
    </source>
</evidence>
<dbReference type="Proteomes" id="UP001150603">
    <property type="component" value="Unassembled WGS sequence"/>
</dbReference>
<accession>A0ACC1J8H6</accession>
<dbReference type="EMBL" id="JANBPW010002130">
    <property type="protein sequence ID" value="KAJ1941876.1"/>
    <property type="molecule type" value="Genomic_DNA"/>
</dbReference>
<evidence type="ECO:0000313" key="2">
    <source>
        <dbReference type="Proteomes" id="UP001150603"/>
    </source>
</evidence>
<sequence length="304" mass="33190">MTATYASTSKWAPGFWTQQQQPASSATWSPRGSLESEEGSGDSAGNHYSDDARYRSPRGSIALGGPPTISSRRSRRGSSPWEIVKYPETRSYPRSPTRSRPGTPPLAPEPAFFEDTAVPDSDELTVAARRSLSLRMSRNSFKQADPLPETDDPPVSAKAGRRWGSSRSQMDGNDGATDAERGRRRFHLGALESPGRPLQSSAPQGAMSPSTTSTKRRSLLRAFNSSQSNSVSLGALQQQSQAQQDDAVLQTPRPTWVVSDTSSIESSSSRDRTQLAHHQNSSRDSNTTTSTTKKSRKWWSSMLN</sequence>
<protein>
    <submittedName>
        <fullName evidence="1">Uncharacterized protein</fullName>
    </submittedName>
</protein>
<keyword evidence="2" id="KW-1185">Reference proteome</keyword>
<proteinExistence type="predicted"/>